<name>A0A1F5DQL8_9BACT</name>
<dbReference type="Proteomes" id="UP000176364">
    <property type="component" value="Unassembled WGS sequence"/>
</dbReference>
<evidence type="ECO:0000313" key="1">
    <source>
        <dbReference type="EMBL" id="OGD57385.1"/>
    </source>
</evidence>
<protein>
    <submittedName>
        <fullName evidence="1">Uncharacterized protein</fullName>
    </submittedName>
</protein>
<accession>A0A1F5DQL8</accession>
<comment type="caution">
    <text evidence="1">The sequence shown here is derived from an EMBL/GenBank/DDBJ whole genome shotgun (WGS) entry which is preliminary data.</text>
</comment>
<organism evidence="1 2">
    <name type="scientific">Candidatus Beckwithbacteria bacterium RIFCSPLOWO2_02_FULL_47_23</name>
    <dbReference type="NCBI Taxonomy" id="1797463"/>
    <lineage>
        <taxon>Bacteria</taxon>
        <taxon>Candidatus Beckwithiibacteriota</taxon>
    </lineage>
</organism>
<proteinExistence type="predicted"/>
<gene>
    <name evidence="1" type="ORF">A3I57_02120</name>
</gene>
<dbReference type="EMBL" id="MEZQ01000068">
    <property type="protein sequence ID" value="OGD57385.1"/>
    <property type="molecule type" value="Genomic_DNA"/>
</dbReference>
<evidence type="ECO:0000313" key="2">
    <source>
        <dbReference type="Proteomes" id="UP000176364"/>
    </source>
</evidence>
<dbReference type="AlphaFoldDB" id="A0A1F5DQL8"/>
<reference evidence="1 2" key="1">
    <citation type="journal article" date="2016" name="Nat. Commun.">
        <title>Thousands of microbial genomes shed light on interconnected biogeochemical processes in an aquifer system.</title>
        <authorList>
            <person name="Anantharaman K."/>
            <person name="Brown C.T."/>
            <person name="Hug L.A."/>
            <person name="Sharon I."/>
            <person name="Castelle C.J."/>
            <person name="Probst A.J."/>
            <person name="Thomas B.C."/>
            <person name="Singh A."/>
            <person name="Wilkins M.J."/>
            <person name="Karaoz U."/>
            <person name="Brodie E.L."/>
            <person name="Williams K.H."/>
            <person name="Hubbard S.S."/>
            <person name="Banfield J.F."/>
        </authorList>
    </citation>
    <scope>NUCLEOTIDE SEQUENCE [LARGE SCALE GENOMIC DNA]</scope>
</reference>
<sequence length="211" mass="23913">MDREGDFEGHRNPETAVEFGALRAGFTSIVKDGTKSELTRLIEQFPQRNAHGDLIWLLTSGMAVELTTGYQRQHHDLDIVVMDPNNLWRWELLGTDNVTPGQYWADMNFDPKALESTALPVVFDYRSSRYRVEVVHPTIIMTQKLSNAFGRKPREKDIQDAVSVAQWWEGPQRGKATWIKIVKGSLLALPNHQAGTTDARVVSVVEKLFPL</sequence>